<keyword evidence="2" id="KW-1185">Reference proteome</keyword>
<comment type="caution">
    <text evidence="1">The sequence shown here is derived from an EMBL/GenBank/DDBJ whole genome shotgun (WGS) entry which is preliminary data.</text>
</comment>
<dbReference type="Proteomes" id="UP000276133">
    <property type="component" value="Unassembled WGS sequence"/>
</dbReference>
<evidence type="ECO:0000313" key="2">
    <source>
        <dbReference type="Proteomes" id="UP000276133"/>
    </source>
</evidence>
<accession>A0A3M7SLT6</accession>
<evidence type="ECO:0000313" key="1">
    <source>
        <dbReference type="EMBL" id="RNA36682.1"/>
    </source>
</evidence>
<reference evidence="1 2" key="1">
    <citation type="journal article" date="2018" name="Sci. Rep.">
        <title>Genomic signatures of local adaptation to the degree of environmental predictability in rotifers.</title>
        <authorList>
            <person name="Franch-Gras L."/>
            <person name="Hahn C."/>
            <person name="Garcia-Roger E.M."/>
            <person name="Carmona M.J."/>
            <person name="Serra M."/>
            <person name="Gomez A."/>
        </authorList>
    </citation>
    <scope>NUCLEOTIDE SEQUENCE [LARGE SCALE GENOMIC DNA]</scope>
    <source>
        <strain evidence="1">HYR1</strain>
    </source>
</reference>
<dbReference type="EMBL" id="REGN01001141">
    <property type="protein sequence ID" value="RNA36682.1"/>
    <property type="molecule type" value="Genomic_DNA"/>
</dbReference>
<organism evidence="1 2">
    <name type="scientific">Brachionus plicatilis</name>
    <name type="common">Marine rotifer</name>
    <name type="synonym">Brachionus muelleri</name>
    <dbReference type="NCBI Taxonomy" id="10195"/>
    <lineage>
        <taxon>Eukaryota</taxon>
        <taxon>Metazoa</taxon>
        <taxon>Spiralia</taxon>
        <taxon>Gnathifera</taxon>
        <taxon>Rotifera</taxon>
        <taxon>Eurotatoria</taxon>
        <taxon>Monogononta</taxon>
        <taxon>Pseudotrocha</taxon>
        <taxon>Ploima</taxon>
        <taxon>Brachionidae</taxon>
        <taxon>Brachionus</taxon>
    </lineage>
</organism>
<name>A0A3M7SLT6_BRAPC</name>
<proteinExistence type="predicted"/>
<dbReference type="AlphaFoldDB" id="A0A3M7SLT6"/>
<protein>
    <submittedName>
        <fullName evidence="1">Uncharacterized protein</fullName>
    </submittedName>
</protein>
<gene>
    <name evidence="1" type="ORF">BpHYR1_040853</name>
</gene>
<sequence length="100" mass="12199">MRRLCEMFVSVRGIVYPKWVKQDNLAMDRNNNDLKSAKKWIIDKYVFSYSKHIEVPKKIKIKNYVDMVDNYNQHVQNCEFRVCKKLDHPFRLFPPYNENK</sequence>